<dbReference type="Pfam" id="PF01738">
    <property type="entry name" value="DLH"/>
    <property type="match status" value="1"/>
</dbReference>
<dbReference type="GO" id="GO:0120147">
    <property type="term" value="F:formylglycine-generating oxidase activity"/>
    <property type="evidence" value="ECO:0007669"/>
    <property type="project" value="TreeGrafter"/>
</dbReference>
<dbReference type="InterPro" id="IPR002925">
    <property type="entry name" value="Dienelactn_hydro"/>
</dbReference>
<feature type="domain" description="Copper amine oxidase-like N-terminal" evidence="4">
    <location>
        <begin position="528"/>
        <end position="637"/>
    </location>
</feature>
<dbReference type="SUPFAM" id="SSF49265">
    <property type="entry name" value="Fibronectin type III"/>
    <property type="match status" value="1"/>
</dbReference>
<dbReference type="InterPro" id="IPR036116">
    <property type="entry name" value="FN3_sf"/>
</dbReference>
<feature type="domain" description="Dienelactone hydrolase" evidence="2">
    <location>
        <begin position="723"/>
        <end position="829"/>
    </location>
</feature>
<evidence type="ECO:0000256" key="1">
    <source>
        <dbReference type="SAM" id="MobiDB-lite"/>
    </source>
</evidence>
<dbReference type="Proteomes" id="UP000611762">
    <property type="component" value="Unassembled WGS sequence"/>
</dbReference>
<dbReference type="SUPFAM" id="SSF53474">
    <property type="entry name" value="alpha/beta-Hydrolases"/>
    <property type="match status" value="1"/>
</dbReference>
<evidence type="ECO:0000259" key="4">
    <source>
        <dbReference type="Pfam" id="PF07833"/>
    </source>
</evidence>
<dbReference type="PANTHER" id="PTHR23150">
    <property type="entry name" value="SULFATASE MODIFYING FACTOR 1, 2"/>
    <property type="match status" value="1"/>
</dbReference>
<dbReference type="AlphaFoldDB" id="A0A926HZ22"/>
<dbReference type="InterPro" id="IPR029058">
    <property type="entry name" value="AB_hydrolase_fold"/>
</dbReference>
<organism evidence="5 6">
    <name type="scientific">Congzhengia minquanensis</name>
    <dbReference type="NCBI Taxonomy" id="2763657"/>
    <lineage>
        <taxon>Bacteria</taxon>
        <taxon>Bacillati</taxon>
        <taxon>Bacillota</taxon>
        <taxon>Clostridia</taxon>
        <taxon>Eubacteriales</taxon>
        <taxon>Oscillospiraceae</taxon>
        <taxon>Congzhengia</taxon>
    </lineage>
</organism>
<dbReference type="InterPro" id="IPR042095">
    <property type="entry name" value="SUMF_sf"/>
</dbReference>
<dbReference type="SUPFAM" id="SSF56436">
    <property type="entry name" value="C-type lectin-like"/>
    <property type="match status" value="1"/>
</dbReference>
<dbReference type="InterPro" id="IPR012854">
    <property type="entry name" value="Cu_amine_oxidase-like_N"/>
</dbReference>
<dbReference type="Pfam" id="PF03781">
    <property type="entry name" value="FGE-sulfatase"/>
    <property type="match status" value="1"/>
</dbReference>
<protein>
    <submittedName>
        <fullName evidence="5">SUMF1/EgtB/PvdO family nonheme iron enzyme</fullName>
    </submittedName>
</protein>
<dbReference type="InterPro" id="IPR051043">
    <property type="entry name" value="Sulfatase_Mod_Factor_Kinase"/>
</dbReference>
<name>A0A926HZ22_9FIRM</name>
<comment type="caution">
    <text evidence="5">The sequence shown here is derived from an EMBL/GenBank/DDBJ whole genome shotgun (WGS) entry which is preliminary data.</text>
</comment>
<keyword evidence="6" id="KW-1185">Reference proteome</keyword>
<evidence type="ECO:0000313" key="5">
    <source>
        <dbReference type="EMBL" id="MBC8540710.1"/>
    </source>
</evidence>
<dbReference type="Gene3D" id="3.90.1580.10">
    <property type="entry name" value="paralog of FGE (formylglycine-generating enzyme)"/>
    <property type="match status" value="1"/>
</dbReference>
<sequence length="851" mass="95441">MKLSQKIMSLILTGIMTLTLISAVFTEVGASNMYENSDFIETEQPELSEETKQLISLYQKNPTEENYLNLRDIVIENYNAVLDRKETKLAELKAETAGKPSGEAIVAEMEEIVQEMYITYWSRINSSMLRFTDTRLLKWKISNAAQYEYIPVMGAGESLYVKRTPVTNAEYAEFIKATGVQAPSNWTNGNYSAGEGDYPVNYISYADAEAYCKWLTEQDGTNTYRLPNESEWELAAGHMPKDADFNCGINDSRTPVEQYADVTRGAHGAIDFWGNVWEWTSTVRNNADSTTEFGVKGGSWKSERTDCRTEHRKESRKANAGYEDVGFRVIQVLNGIEPKQKVELATLDAPIVTANSASSDSITLSWQSVAGAVEYQIFEYFDKTGFVQMLEKTKETSVTISNLETGSTHRYIVQPISYIEIADNVSSENSVEATCGRETETNTSSNTSDKNTQRQERLEEKAEKIDALNRLREMKMLVKATKIEQLTYLKEIRASFKDIDVADRQEVLAELAAIKEELKDYSIDTFVNGISIDYEKYDNVKPIIENGRTLAPIRAVTEALRAEVIWNGETQGITITKDDILIEMTIGNTAAYVNGNEVLLDTAPEIRNDRTLVPVRFIAESFNLNVDWDGNSNTIIISEPMTLHEFNGTNYWLYTPSNAEENMPLIVYLHGSSGKGVEPKQLLTAGIFTQSLTDGVFGDLRAYVLIPQLPEEQQDWISFKQPVVSLIQNVINTYKIDSSNVSLTGFSIGGAGVWNIAASYPDMFRCIAPCSGGMRPTENMLSALNQMPVWTFVGTEDTIVKPQNTIDFMKKLSEKNANAKLTEFEGAAHTDVPALAYLDNEINLIRWLIEK</sequence>
<dbReference type="InterPro" id="IPR013783">
    <property type="entry name" value="Ig-like_fold"/>
</dbReference>
<dbReference type="GO" id="GO:0016787">
    <property type="term" value="F:hydrolase activity"/>
    <property type="evidence" value="ECO:0007669"/>
    <property type="project" value="InterPro"/>
</dbReference>
<dbReference type="Gene3D" id="2.60.40.10">
    <property type="entry name" value="Immunoglobulins"/>
    <property type="match status" value="1"/>
</dbReference>
<dbReference type="Gene3D" id="3.30.457.10">
    <property type="entry name" value="Copper amine oxidase-like, N-terminal domain"/>
    <property type="match status" value="1"/>
</dbReference>
<gene>
    <name evidence="5" type="ORF">H8698_06935</name>
</gene>
<dbReference type="CDD" id="cd00063">
    <property type="entry name" value="FN3"/>
    <property type="match status" value="1"/>
</dbReference>
<dbReference type="InterPro" id="IPR003961">
    <property type="entry name" value="FN3_dom"/>
</dbReference>
<dbReference type="Gene3D" id="3.40.50.1820">
    <property type="entry name" value="alpha/beta hydrolase"/>
    <property type="match status" value="1"/>
</dbReference>
<evidence type="ECO:0000259" key="3">
    <source>
        <dbReference type="Pfam" id="PF03781"/>
    </source>
</evidence>
<evidence type="ECO:0000313" key="6">
    <source>
        <dbReference type="Proteomes" id="UP000611762"/>
    </source>
</evidence>
<accession>A0A926HZ22</accession>
<dbReference type="InterPro" id="IPR036582">
    <property type="entry name" value="Mao_N_sf"/>
</dbReference>
<dbReference type="InterPro" id="IPR005532">
    <property type="entry name" value="SUMF_dom"/>
</dbReference>
<evidence type="ECO:0000259" key="2">
    <source>
        <dbReference type="Pfam" id="PF01738"/>
    </source>
</evidence>
<reference evidence="5" key="1">
    <citation type="submission" date="2020-08" db="EMBL/GenBank/DDBJ databases">
        <title>Genome public.</title>
        <authorList>
            <person name="Liu C."/>
            <person name="Sun Q."/>
        </authorList>
    </citation>
    <scope>NUCLEOTIDE SEQUENCE</scope>
    <source>
        <strain evidence="5">H8</strain>
    </source>
</reference>
<dbReference type="PANTHER" id="PTHR23150:SF19">
    <property type="entry name" value="FORMYLGLYCINE-GENERATING ENZYME"/>
    <property type="match status" value="1"/>
</dbReference>
<dbReference type="InterPro" id="IPR016187">
    <property type="entry name" value="CTDL_fold"/>
</dbReference>
<proteinExistence type="predicted"/>
<dbReference type="RefSeq" id="WP_249311863.1">
    <property type="nucleotide sequence ID" value="NZ_JACRSU010000002.1"/>
</dbReference>
<dbReference type="EMBL" id="JACRSU010000002">
    <property type="protein sequence ID" value="MBC8540710.1"/>
    <property type="molecule type" value="Genomic_DNA"/>
</dbReference>
<dbReference type="SUPFAM" id="SSF55383">
    <property type="entry name" value="Copper amine oxidase, domain N"/>
    <property type="match status" value="1"/>
</dbReference>
<dbReference type="Pfam" id="PF07833">
    <property type="entry name" value="Cu_amine_oxidN1"/>
    <property type="match status" value="1"/>
</dbReference>
<feature type="region of interest" description="Disordered" evidence="1">
    <location>
        <begin position="436"/>
        <end position="459"/>
    </location>
</feature>
<feature type="domain" description="Sulfatase-modifying factor enzyme-like" evidence="3">
    <location>
        <begin position="157"/>
        <end position="330"/>
    </location>
</feature>